<dbReference type="GeneID" id="59351920"/>
<dbReference type="Gene3D" id="2.60.40.4370">
    <property type="match status" value="1"/>
</dbReference>
<feature type="region of interest" description="Disordered" evidence="1">
    <location>
        <begin position="121"/>
        <end position="208"/>
    </location>
</feature>
<dbReference type="AlphaFoldDB" id="A0A8H6S165"/>
<dbReference type="Pfam" id="PF10419">
    <property type="entry name" value="TFIIIC_sub6"/>
    <property type="match status" value="1"/>
</dbReference>
<sequence length="208" mass="23308">MSTETRPNYSKLLEGYKNVDAFLADEEYEEDEEIVYVTLDLGSGVDSALIPSSKNYRLIGLDTPTPFLQLSGSIFRGRHDELLGTELLFTEDEAGEWSKRTMAHVGSTERRIVFKEVQLKEKKATSQPRPGQGTFTVAMSQELRPDIDLDRLTGKTGPVKKGGKQKERERQHEGAETDGEMDEDPMELDSESETIPDLYKVASTVKTS</sequence>
<dbReference type="OrthoDB" id="1877767at2759"/>
<accession>A0A8H6S165</accession>
<feature type="domain" description="Transcription factor TFIIIC triple barrel" evidence="2">
    <location>
        <begin position="30"/>
        <end position="120"/>
    </location>
</feature>
<dbReference type="EMBL" id="JACAZF010000014">
    <property type="protein sequence ID" value="KAF7290542.1"/>
    <property type="molecule type" value="Genomic_DNA"/>
</dbReference>
<dbReference type="InterPro" id="IPR019481">
    <property type="entry name" value="TFIIIC_triple_barrel"/>
</dbReference>
<organism evidence="3 4">
    <name type="scientific">Mycena indigotica</name>
    <dbReference type="NCBI Taxonomy" id="2126181"/>
    <lineage>
        <taxon>Eukaryota</taxon>
        <taxon>Fungi</taxon>
        <taxon>Dikarya</taxon>
        <taxon>Basidiomycota</taxon>
        <taxon>Agaricomycotina</taxon>
        <taxon>Agaricomycetes</taxon>
        <taxon>Agaricomycetidae</taxon>
        <taxon>Agaricales</taxon>
        <taxon>Marasmiineae</taxon>
        <taxon>Mycenaceae</taxon>
        <taxon>Mycena</taxon>
    </lineage>
</organism>
<evidence type="ECO:0000313" key="3">
    <source>
        <dbReference type="EMBL" id="KAF7290542.1"/>
    </source>
</evidence>
<feature type="compositionally biased region" description="Acidic residues" evidence="1">
    <location>
        <begin position="176"/>
        <end position="194"/>
    </location>
</feature>
<gene>
    <name evidence="3" type="ORF">MIND_01294100</name>
</gene>
<keyword evidence="4" id="KW-1185">Reference proteome</keyword>
<evidence type="ECO:0000313" key="4">
    <source>
        <dbReference type="Proteomes" id="UP000636479"/>
    </source>
</evidence>
<feature type="compositionally biased region" description="Basic and acidic residues" evidence="1">
    <location>
        <begin position="164"/>
        <end position="175"/>
    </location>
</feature>
<dbReference type="PANTHER" id="PTHR21860:SF2">
    <property type="entry name" value="GENERAL TRANSCRIPTION FACTOR 3C POLYPEPTIDE 6"/>
    <property type="match status" value="1"/>
</dbReference>
<dbReference type="RefSeq" id="XP_037213902.1">
    <property type="nucleotide sequence ID" value="XM_037369404.1"/>
</dbReference>
<name>A0A8H6S165_9AGAR</name>
<comment type="caution">
    <text evidence="3">The sequence shown here is derived from an EMBL/GenBank/DDBJ whole genome shotgun (WGS) entry which is preliminary data.</text>
</comment>
<protein>
    <submittedName>
        <fullName evidence="3">TFIIIC-sub6 domain-containing protein</fullName>
    </submittedName>
</protein>
<reference evidence="3" key="1">
    <citation type="submission" date="2020-05" db="EMBL/GenBank/DDBJ databases">
        <title>Mycena genomes resolve the evolution of fungal bioluminescence.</title>
        <authorList>
            <person name="Tsai I.J."/>
        </authorList>
    </citation>
    <scope>NUCLEOTIDE SEQUENCE</scope>
    <source>
        <strain evidence="3">171206Taipei</strain>
    </source>
</reference>
<dbReference type="PANTHER" id="PTHR21860">
    <property type="entry name" value="TRANSCRIPTION INITIATION FACTOR IIIC TFIIIC , POLYPEPTIDE 6-RELATED"/>
    <property type="match status" value="1"/>
</dbReference>
<proteinExistence type="predicted"/>
<dbReference type="Proteomes" id="UP000636479">
    <property type="component" value="Unassembled WGS sequence"/>
</dbReference>
<evidence type="ECO:0000256" key="1">
    <source>
        <dbReference type="SAM" id="MobiDB-lite"/>
    </source>
</evidence>
<feature type="compositionally biased region" description="Polar residues" evidence="1">
    <location>
        <begin position="125"/>
        <end position="139"/>
    </location>
</feature>
<feature type="compositionally biased region" description="Basic and acidic residues" evidence="1">
    <location>
        <begin position="143"/>
        <end position="153"/>
    </location>
</feature>
<dbReference type="InterPro" id="IPR042771">
    <property type="entry name" value="GTF3C6-like"/>
</dbReference>
<evidence type="ECO:0000259" key="2">
    <source>
        <dbReference type="Pfam" id="PF10419"/>
    </source>
</evidence>
<dbReference type="GO" id="GO:0006383">
    <property type="term" value="P:transcription by RNA polymerase III"/>
    <property type="evidence" value="ECO:0007669"/>
    <property type="project" value="InterPro"/>
</dbReference>
<dbReference type="GO" id="GO:0000127">
    <property type="term" value="C:transcription factor TFIIIC complex"/>
    <property type="evidence" value="ECO:0007669"/>
    <property type="project" value="TreeGrafter"/>
</dbReference>